<dbReference type="FunFam" id="1.10.30.10:FF:000016">
    <property type="entry name" value="FACT complex subunit SSRP1"/>
    <property type="match status" value="1"/>
</dbReference>
<evidence type="ECO:0000313" key="7">
    <source>
        <dbReference type="EMBL" id="ORZ18326.1"/>
    </source>
</evidence>
<evidence type="ECO:0000256" key="3">
    <source>
        <dbReference type="ARBA" id="ARBA00043963"/>
    </source>
</evidence>
<dbReference type="InterPro" id="IPR036910">
    <property type="entry name" value="HMG_box_dom_sf"/>
</dbReference>
<dbReference type="InterPro" id="IPR050342">
    <property type="entry name" value="HMGB"/>
</dbReference>
<feature type="domain" description="HMG box" evidence="6">
    <location>
        <begin position="34"/>
        <end position="102"/>
    </location>
</feature>
<evidence type="ECO:0000259" key="6">
    <source>
        <dbReference type="PROSITE" id="PS50118"/>
    </source>
</evidence>
<dbReference type="GO" id="GO:0005634">
    <property type="term" value="C:nucleus"/>
    <property type="evidence" value="ECO:0007669"/>
    <property type="project" value="UniProtKB-UniRule"/>
</dbReference>
<organism evidence="7 8">
    <name type="scientific">Lobosporangium transversale</name>
    <dbReference type="NCBI Taxonomy" id="64571"/>
    <lineage>
        <taxon>Eukaryota</taxon>
        <taxon>Fungi</taxon>
        <taxon>Fungi incertae sedis</taxon>
        <taxon>Mucoromycota</taxon>
        <taxon>Mortierellomycotina</taxon>
        <taxon>Mortierellomycetes</taxon>
        <taxon>Mortierellales</taxon>
        <taxon>Mortierellaceae</taxon>
        <taxon>Lobosporangium</taxon>
    </lineage>
</organism>
<keyword evidence="1 4" id="KW-0238">DNA-binding</keyword>
<dbReference type="STRING" id="64571.A0A1Y2GR50"/>
<dbReference type="PANTHER" id="PTHR48112:SF22">
    <property type="entry name" value="MITOCHONDRIAL TRANSCRIPTION FACTOR A, ISOFORM B"/>
    <property type="match status" value="1"/>
</dbReference>
<reference evidence="7 8" key="1">
    <citation type="submission" date="2016-07" db="EMBL/GenBank/DDBJ databases">
        <title>Pervasive Adenine N6-methylation of Active Genes in Fungi.</title>
        <authorList>
            <consortium name="DOE Joint Genome Institute"/>
            <person name="Mondo S.J."/>
            <person name="Dannebaum R.O."/>
            <person name="Kuo R.C."/>
            <person name="Labutti K."/>
            <person name="Haridas S."/>
            <person name="Kuo A."/>
            <person name="Salamov A."/>
            <person name="Ahrendt S.R."/>
            <person name="Lipzen A."/>
            <person name="Sullivan W."/>
            <person name="Andreopoulos W.B."/>
            <person name="Clum A."/>
            <person name="Lindquist E."/>
            <person name="Daum C."/>
            <person name="Ramamoorthy G.K."/>
            <person name="Gryganskyi A."/>
            <person name="Culley D."/>
            <person name="Magnuson J.K."/>
            <person name="James T.Y."/>
            <person name="O'Malley M.A."/>
            <person name="Stajich J.E."/>
            <person name="Spatafora J.W."/>
            <person name="Visel A."/>
            <person name="Grigoriev I.V."/>
        </authorList>
    </citation>
    <scope>NUCLEOTIDE SEQUENCE [LARGE SCALE GENOMIC DNA]</scope>
    <source>
        <strain evidence="7 8">NRRL 3116</strain>
    </source>
</reference>
<dbReference type="Gene3D" id="1.10.30.10">
    <property type="entry name" value="High mobility group box domain"/>
    <property type="match status" value="1"/>
</dbReference>
<feature type="DNA-binding region" description="HMG box" evidence="4">
    <location>
        <begin position="34"/>
        <end position="102"/>
    </location>
</feature>
<comment type="caution">
    <text evidence="7">The sequence shown here is derived from an EMBL/GenBank/DDBJ whole genome shotgun (WGS) entry which is preliminary data.</text>
</comment>
<dbReference type="EMBL" id="MCFF01000015">
    <property type="protein sequence ID" value="ORZ18326.1"/>
    <property type="molecule type" value="Genomic_DNA"/>
</dbReference>
<dbReference type="AlphaFoldDB" id="A0A1Y2GR50"/>
<dbReference type="Proteomes" id="UP000193648">
    <property type="component" value="Unassembled WGS sequence"/>
</dbReference>
<dbReference type="Pfam" id="PF00505">
    <property type="entry name" value="HMG_box"/>
    <property type="match status" value="1"/>
</dbReference>
<keyword evidence="2 4" id="KW-0539">Nucleus</keyword>
<dbReference type="RefSeq" id="XP_021882121.1">
    <property type="nucleotide sequence ID" value="XM_022026509.1"/>
</dbReference>
<gene>
    <name evidence="7" type="ORF">BCR41DRAFT_370130</name>
</gene>
<proteinExistence type="inferred from homology"/>
<name>A0A1Y2GR50_9FUNG</name>
<evidence type="ECO:0000256" key="4">
    <source>
        <dbReference type="PROSITE-ProRule" id="PRU00267"/>
    </source>
</evidence>
<feature type="compositionally biased region" description="Basic and acidic residues" evidence="5">
    <location>
        <begin position="95"/>
        <end position="107"/>
    </location>
</feature>
<feature type="compositionally biased region" description="Basic and acidic residues" evidence="5">
    <location>
        <begin position="1"/>
        <end position="21"/>
    </location>
</feature>
<dbReference type="GeneID" id="33568352"/>
<evidence type="ECO:0000256" key="2">
    <source>
        <dbReference type="ARBA" id="ARBA00023242"/>
    </source>
</evidence>
<dbReference type="PRINTS" id="PR00886">
    <property type="entry name" value="HIGHMOBLTY12"/>
</dbReference>
<dbReference type="InterPro" id="IPR009071">
    <property type="entry name" value="HMG_box_dom"/>
</dbReference>
<dbReference type="PANTHER" id="PTHR48112">
    <property type="entry name" value="HIGH MOBILITY GROUP PROTEIN DSP1"/>
    <property type="match status" value="1"/>
</dbReference>
<dbReference type="SMART" id="SM00398">
    <property type="entry name" value="HMG"/>
    <property type="match status" value="1"/>
</dbReference>
<sequence>MPKVAKKDAKVSKRGKNEEVKKRKRKAKKDPNAPKNPMSAYLLFCEEWREKVKAQNPDSSFGEIGRLLGEQWRAYTEDQKAPYVVKHEKAKAKYATEKAAYDAKKAQDDEEDEDEESD</sequence>
<dbReference type="GO" id="GO:0003677">
    <property type="term" value="F:DNA binding"/>
    <property type="evidence" value="ECO:0007669"/>
    <property type="project" value="UniProtKB-UniRule"/>
</dbReference>
<evidence type="ECO:0000256" key="5">
    <source>
        <dbReference type="SAM" id="MobiDB-lite"/>
    </source>
</evidence>
<protein>
    <submittedName>
        <fullName evidence="7">High mobility group box domain-containing protein</fullName>
    </submittedName>
</protein>
<dbReference type="PROSITE" id="PS50118">
    <property type="entry name" value="HMG_BOX_2"/>
    <property type="match status" value="1"/>
</dbReference>
<feature type="region of interest" description="Disordered" evidence="5">
    <location>
        <begin position="1"/>
        <end position="38"/>
    </location>
</feature>
<evidence type="ECO:0000256" key="1">
    <source>
        <dbReference type="ARBA" id="ARBA00023125"/>
    </source>
</evidence>
<keyword evidence="8" id="KW-1185">Reference proteome</keyword>
<dbReference type="OrthoDB" id="1919336at2759"/>
<dbReference type="SUPFAM" id="SSF47095">
    <property type="entry name" value="HMG-box"/>
    <property type="match status" value="1"/>
</dbReference>
<dbReference type="InParanoid" id="A0A1Y2GR50"/>
<feature type="region of interest" description="Disordered" evidence="5">
    <location>
        <begin position="95"/>
        <end position="118"/>
    </location>
</feature>
<accession>A0A1Y2GR50</accession>
<comment type="similarity">
    <text evidence="3">Belongs to the NHP6 family.</text>
</comment>
<dbReference type="FunCoup" id="A0A1Y2GR50">
    <property type="interactions" value="320"/>
</dbReference>
<evidence type="ECO:0000313" key="8">
    <source>
        <dbReference type="Proteomes" id="UP000193648"/>
    </source>
</evidence>
<feature type="compositionally biased region" description="Acidic residues" evidence="5">
    <location>
        <begin position="108"/>
        <end position="118"/>
    </location>
</feature>